<keyword evidence="4" id="KW-0111">Calcium/phospholipid-binding</keyword>
<dbReference type="AlphaFoldDB" id="A0A485L2Q7"/>
<dbReference type="GO" id="GO:0005509">
    <property type="term" value="F:calcium ion binding"/>
    <property type="evidence" value="ECO:0007669"/>
    <property type="project" value="InterPro"/>
</dbReference>
<dbReference type="PANTHER" id="PTHR10502:SF102">
    <property type="entry name" value="ANNEXIN B11"/>
    <property type="match status" value="1"/>
</dbReference>
<evidence type="ECO:0000313" key="7">
    <source>
        <dbReference type="Proteomes" id="UP000332933"/>
    </source>
</evidence>
<dbReference type="GO" id="GO:0005544">
    <property type="term" value="F:calcium-dependent phospholipid binding"/>
    <property type="evidence" value="ECO:0007669"/>
    <property type="project" value="UniProtKB-KW"/>
</dbReference>
<proteinExistence type="inferred from homology"/>
<accession>A0A485L2Q7</accession>
<keyword evidence="4" id="KW-0106">Calcium</keyword>
<dbReference type="InterPro" id="IPR037104">
    <property type="entry name" value="Annexin_sf"/>
</dbReference>
<dbReference type="SMART" id="SM00335">
    <property type="entry name" value="ANX"/>
    <property type="match status" value="4"/>
</dbReference>
<dbReference type="OrthoDB" id="37886at2759"/>
<dbReference type="InterPro" id="IPR018502">
    <property type="entry name" value="Annexin_repeat"/>
</dbReference>
<keyword evidence="7" id="KW-1185">Reference proteome</keyword>
<dbReference type="PANTHER" id="PTHR10502">
    <property type="entry name" value="ANNEXIN"/>
    <property type="match status" value="1"/>
</dbReference>
<sequence>MLKLYPQESYDVNAGKAIEAQSLAIDNACHDINMACAGFGTNEDQLSALLGNKSASERYLISVRYAQLQGKSLVSEMKGETGGDYGQLCTLLAQPLEEAEAMLLRTATKGLGTHERLLYPVLCSRTREELAILKRAFFKLYSQDLSVVLADELSGDLKKYFLAVMNIHAHPYNPSIHTDTKAAEVADVIYKAGEGKWGTDESTFFNTLLSIPPEFLAAVNAAYLAKHGNCLTRAVEKEFSGKCEETAAFGIGMILNPIDTIADLLERTMKGWGTDESGLSAAIVRYQAFLPQVAPVYKAKYGQSLRNRVYGETSGDYQQLLIALIESSVGGETS</sequence>
<dbReference type="PROSITE" id="PS00223">
    <property type="entry name" value="ANNEXIN_1"/>
    <property type="match status" value="1"/>
</dbReference>
<dbReference type="GO" id="GO:0005886">
    <property type="term" value="C:plasma membrane"/>
    <property type="evidence" value="ECO:0007669"/>
    <property type="project" value="TreeGrafter"/>
</dbReference>
<gene>
    <name evidence="6" type="primary">Aste57867_15253</name>
    <name evidence="5" type="ORF">As57867_015197</name>
    <name evidence="6" type="ORF">ASTE57867_15253</name>
</gene>
<comment type="domain">
    <text evidence="4">A pair of annexin repeats may form one binding site for calcium and phospholipid.</text>
</comment>
<evidence type="ECO:0000256" key="2">
    <source>
        <dbReference type="ARBA" id="ARBA00022737"/>
    </source>
</evidence>
<reference evidence="6 7" key="1">
    <citation type="submission" date="2019-03" db="EMBL/GenBank/DDBJ databases">
        <authorList>
            <person name="Gaulin E."/>
            <person name="Dumas B."/>
        </authorList>
    </citation>
    <scope>NUCLEOTIDE SEQUENCE [LARGE SCALE GENOMIC DNA]</scope>
    <source>
        <strain evidence="6">CBS 568.67</strain>
    </source>
</reference>
<keyword evidence="3 4" id="KW-0041">Annexin</keyword>
<organism evidence="6 7">
    <name type="scientific">Aphanomyces stellatus</name>
    <dbReference type="NCBI Taxonomy" id="120398"/>
    <lineage>
        <taxon>Eukaryota</taxon>
        <taxon>Sar</taxon>
        <taxon>Stramenopiles</taxon>
        <taxon>Oomycota</taxon>
        <taxon>Saprolegniomycetes</taxon>
        <taxon>Saprolegniales</taxon>
        <taxon>Verrucalvaceae</taxon>
        <taxon>Aphanomyces</taxon>
    </lineage>
</organism>
<evidence type="ECO:0000313" key="6">
    <source>
        <dbReference type="EMBL" id="VFT92062.1"/>
    </source>
</evidence>
<comment type="similarity">
    <text evidence="1 4">Belongs to the annexin family.</text>
</comment>
<dbReference type="Proteomes" id="UP000332933">
    <property type="component" value="Unassembled WGS sequence"/>
</dbReference>
<dbReference type="Pfam" id="PF00191">
    <property type="entry name" value="Annexin"/>
    <property type="match status" value="4"/>
</dbReference>
<dbReference type="Gene3D" id="1.10.220.10">
    <property type="entry name" value="Annexin"/>
    <property type="match status" value="4"/>
</dbReference>
<evidence type="ECO:0000313" key="5">
    <source>
        <dbReference type="EMBL" id="KAF0693814.1"/>
    </source>
</evidence>
<keyword evidence="2 4" id="KW-0677">Repeat</keyword>
<dbReference type="PRINTS" id="PR00196">
    <property type="entry name" value="ANNEXIN"/>
</dbReference>
<dbReference type="EMBL" id="VJMH01005642">
    <property type="protein sequence ID" value="KAF0693814.1"/>
    <property type="molecule type" value="Genomic_DNA"/>
</dbReference>
<dbReference type="EMBL" id="CAADRA010005663">
    <property type="protein sequence ID" value="VFT92062.1"/>
    <property type="molecule type" value="Genomic_DNA"/>
</dbReference>
<dbReference type="GO" id="GO:0001786">
    <property type="term" value="F:phosphatidylserine binding"/>
    <property type="evidence" value="ECO:0007669"/>
    <property type="project" value="TreeGrafter"/>
</dbReference>
<dbReference type="PROSITE" id="PS51897">
    <property type="entry name" value="ANNEXIN_2"/>
    <property type="match status" value="4"/>
</dbReference>
<evidence type="ECO:0000256" key="1">
    <source>
        <dbReference type="ARBA" id="ARBA00007831"/>
    </source>
</evidence>
<dbReference type="InterPro" id="IPR018252">
    <property type="entry name" value="Annexin_repeat_CS"/>
</dbReference>
<dbReference type="InterPro" id="IPR001464">
    <property type="entry name" value="Annexin"/>
</dbReference>
<name>A0A485L2Q7_9STRA</name>
<dbReference type="SUPFAM" id="SSF47874">
    <property type="entry name" value="Annexin"/>
    <property type="match status" value="1"/>
</dbReference>
<evidence type="ECO:0000256" key="3">
    <source>
        <dbReference type="ARBA" id="ARBA00023216"/>
    </source>
</evidence>
<evidence type="ECO:0000256" key="4">
    <source>
        <dbReference type="RuleBase" id="RU003540"/>
    </source>
</evidence>
<protein>
    <recommendedName>
        <fullName evidence="4">Annexin</fullName>
    </recommendedName>
</protein>
<reference evidence="5" key="2">
    <citation type="submission" date="2019-06" db="EMBL/GenBank/DDBJ databases">
        <title>Genomics analysis of Aphanomyces spp. identifies a new class of oomycete effector associated with host adaptation.</title>
        <authorList>
            <person name="Gaulin E."/>
        </authorList>
    </citation>
    <scope>NUCLEOTIDE SEQUENCE</scope>
    <source>
        <strain evidence="5">CBS 578.67</strain>
    </source>
</reference>
<dbReference type="GO" id="GO:0005737">
    <property type="term" value="C:cytoplasm"/>
    <property type="evidence" value="ECO:0007669"/>
    <property type="project" value="TreeGrafter"/>
</dbReference>